<dbReference type="InterPro" id="IPR006260">
    <property type="entry name" value="TonB/TolA_C"/>
</dbReference>
<keyword evidence="13" id="KW-1185">Reference proteome</keyword>
<dbReference type="Pfam" id="PF03544">
    <property type="entry name" value="TonB_C"/>
    <property type="match status" value="1"/>
</dbReference>
<evidence type="ECO:0000256" key="6">
    <source>
        <dbReference type="ARBA" id="ARBA00022692"/>
    </source>
</evidence>
<dbReference type="GO" id="GO:0015031">
    <property type="term" value="P:protein transport"/>
    <property type="evidence" value="ECO:0007669"/>
    <property type="project" value="UniProtKB-KW"/>
</dbReference>
<accession>A0A5R8KFV7</accession>
<dbReference type="Gene3D" id="3.30.1150.10">
    <property type="match status" value="1"/>
</dbReference>
<dbReference type="PANTHER" id="PTHR33446:SF2">
    <property type="entry name" value="PROTEIN TONB"/>
    <property type="match status" value="1"/>
</dbReference>
<evidence type="ECO:0000256" key="4">
    <source>
        <dbReference type="ARBA" id="ARBA00022475"/>
    </source>
</evidence>
<reference evidence="12 13" key="1">
    <citation type="submission" date="2019-05" db="EMBL/GenBank/DDBJ databases">
        <title>Verrucobacter flavum gen. nov., sp. nov. a new member of the family Verrucomicrobiaceae.</title>
        <authorList>
            <person name="Szuroczki S."/>
            <person name="Abbaszade G."/>
            <person name="Szabo A."/>
            <person name="Felfoldi T."/>
            <person name="Schumann P."/>
            <person name="Boka K."/>
            <person name="Keki Z."/>
            <person name="Toumi M."/>
            <person name="Toth E."/>
        </authorList>
    </citation>
    <scope>NUCLEOTIDE SEQUENCE [LARGE SCALE GENOMIC DNA]</scope>
    <source>
        <strain evidence="12 13">MG-N-17</strain>
    </source>
</reference>
<organism evidence="12 13">
    <name type="scientific">Phragmitibacter flavus</name>
    <dbReference type="NCBI Taxonomy" id="2576071"/>
    <lineage>
        <taxon>Bacteria</taxon>
        <taxon>Pseudomonadati</taxon>
        <taxon>Verrucomicrobiota</taxon>
        <taxon>Verrucomicrobiia</taxon>
        <taxon>Verrucomicrobiales</taxon>
        <taxon>Verrucomicrobiaceae</taxon>
        <taxon>Phragmitibacter</taxon>
    </lineage>
</organism>
<protein>
    <submittedName>
        <fullName evidence="12">TonB family protein</fullName>
    </submittedName>
</protein>
<keyword evidence="4" id="KW-1003">Cell membrane</keyword>
<evidence type="ECO:0000256" key="5">
    <source>
        <dbReference type="ARBA" id="ARBA00022519"/>
    </source>
</evidence>
<dbReference type="InterPro" id="IPR051045">
    <property type="entry name" value="TonB-dependent_transducer"/>
</dbReference>
<gene>
    <name evidence="12" type="ORF">FEM03_09360</name>
</gene>
<evidence type="ECO:0000256" key="8">
    <source>
        <dbReference type="ARBA" id="ARBA00022989"/>
    </source>
</evidence>
<comment type="similarity">
    <text evidence="2">Belongs to the TonB family.</text>
</comment>
<dbReference type="PANTHER" id="PTHR33446">
    <property type="entry name" value="PROTEIN TONB-RELATED"/>
    <property type="match status" value="1"/>
</dbReference>
<keyword evidence="5" id="KW-0997">Cell inner membrane</keyword>
<dbReference type="SUPFAM" id="SSF74653">
    <property type="entry name" value="TolA/TonB C-terminal domain"/>
    <property type="match status" value="1"/>
</dbReference>
<keyword evidence="8" id="KW-1133">Transmembrane helix</keyword>
<keyword evidence="9" id="KW-0472">Membrane</keyword>
<evidence type="ECO:0000256" key="2">
    <source>
        <dbReference type="ARBA" id="ARBA00006555"/>
    </source>
</evidence>
<proteinExistence type="inferred from homology"/>
<feature type="compositionally biased region" description="Pro residues" evidence="10">
    <location>
        <begin position="118"/>
        <end position="127"/>
    </location>
</feature>
<dbReference type="RefSeq" id="WP_138085939.1">
    <property type="nucleotide sequence ID" value="NZ_VAUV01000006.1"/>
</dbReference>
<evidence type="ECO:0000256" key="9">
    <source>
        <dbReference type="ARBA" id="ARBA00023136"/>
    </source>
</evidence>
<dbReference type="PROSITE" id="PS52015">
    <property type="entry name" value="TONB_CTD"/>
    <property type="match status" value="1"/>
</dbReference>
<keyword evidence="6" id="KW-0812">Transmembrane</keyword>
<feature type="compositionally biased region" description="Gly residues" evidence="10">
    <location>
        <begin position="153"/>
        <end position="173"/>
    </location>
</feature>
<dbReference type="Proteomes" id="UP000306196">
    <property type="component" value="Unassembled WGS sequence"/>
</dbReference>
<dbReference type="AlphaFoldDB" id="A0A5R8KFV7"/>
<evidence type="ECO:0000256" key="7">
    <source>
        <dbReference type="ARBA" id="ARBA00022927"/>
    </source>
</evidence>
<dbReference type="EMBL" id="VAUV01000006">
    <property type="protein sequence ID" value="TLD71111.1"/>
    <property type="molecule type" value="Genomic_DNA"/>
</dbReference>
<feature type="domain" description="TonB C-terminal" evidence="11">
    <location>
        <begin position="165"/>
        <end position="251"/>
    </location>
</feature>
<keyword evidence="7" id="KW-0653">Protein transport</keyword>
<evidence type="ECO:0000313" key="12">
    <source>
        <dbReference type="EMBL" id="TLD71111.1"/>
    </source>
</evidence>
<evidence type="ECO:0000256" key="3">
    <source>
        <dbReference type="ARBA" id="ARBA00022448"/>
    </source>
</evidence>
<dbReference type="GO" id="GO:0031992">
    <property type="term" value="F:energy transducer activity"/>
    <property type="evidence" value="ECO:0007669"/>
    <property type="project" value="TreeGrafter"/>
</dbReference>
<name>A0A5R8KFV7_9BACT</name>
<dbReference type="InterPro" id="IPR037682">
    <property type="entry name" value="TonB_C"/>
</dbReference>
<feature type="region of interest" description="Disordered" evidence="10">
    <location>
        <begin position="115"/>
        <end position="186"/>
    </location>
</feature>
<evidence type="ECO:0000259" key="11">
    <source>
        <dbReference type="PROSITE" id="PS52015"/>
    </source>
</evidence>
<evidence type="ECO:0000256" key="10">
    <source>
        <dbReference type="SAM" id="MobiDB-lite"/>
    </source>
</evidence>
<keyword evidence="3" id="KW-0813">Transport</keyword>
<evidence type="ECO:0000313" key="13">
    <source>
        <dbReference type="Proteomes" id="UP000306196"/>
    </source>
</evidence>
<dbReference type="OrthoDB" id="193656at2"/>
<dbReference type="GO" id="GO:0055085">
    <property type="term" value="P:transmembrane transport"/>
    <property type="evidence" value="ECO:0007669"/>
    <property type="project" value="InterPro"/>
</dbReference>
<dbReference type="GO" id="GO:0098797">
    <property type="term" value="C:plasma membrane protein complex"/>
    <property type="evidence" value="ECO:0007669"/>
    <property type="project" value="TreeGrafter"/>
</dbReference>
<dbReference type="NCBIfam" id="TIGR01352">
    <property type="entry name" value="tonB_Cterm"/>
    <property type="match status" value="1"/>
</dbReference>
<sequence length="251" mass="26730">MILPPKHINAHLPSMWTAAVCATMLGVGLHGATQPVLPDSDMPPLFLEIGENVEFVEFQAPGDPAPEEMLNEPEEEMELEEVIEEDVEIPPLPEIVMPLTPPEMPDLAELEEIRPPEPPKIAPQPSPEKPKTESKPKPKPKPRVVNAPNKTGTGSGGGGGSGPPTVFSGGGKGRFPAPPYPSSARSAGAQGTVRLLVVVEATGVPSSVSIQSSSGSSQLDASAVGTISRRWRWPQGNVRRYIVPIRYVLNQ</sequence>
<comment type="caution">
    <text evidence="12">The sequence shown here is derived from an EMBL/GenBank/DDBJ whole genome shotgun (WGS) entry which is preliminary data.</text>
</comment>
<evidence type="ECO:0000256" key="1">
    <source>
        <dbReference type="ARBA" id="ARBA00004383"/>
    </source>
</evidence>
<comment type="subcellular location">
    <subcellularLocation>
        <location evidence="1">Cell inner membrane</location>
        <topology evidence="1">Single-pass membrane protein</topology>
        <orientation evidence="1">Periplasmic side</orientation>
    </subcellularLocation>
</comment>